<keyword evidence="1" id="KW-0732">Signal</keyword>
<feature type="chain" id="PRO_5005573026" evidence="1">
    <location>
        <begin position="19"/>
        <end position="101"/>
    </location>
</feature>
<evidence type="ECO:0000256" key="1">
    <source>
        <dbReference type="SAM" id="SignalP"/>
    </source>
</evidence>
<dbReference type="EMBL" id="JTDY01003167">
    <property type="protein sequence ID" value="KOB70026.1"/>
    <property type="molecule type" value="Genomic_DNA"/>
</dbReference>
<dbReference type="AlphaFoldDB" id="A0A0L7L3W4"/>
<evidence type="ECO:0000313" key="3">
    <source>
        <dbReference type="Proteomes" id="UP000037510"/>
    </source>
</evidence>
<evidence type="ECO:0000313" key="2">
    <source>
        <dbReference type="EMBL" id="KOB70026.1"/>
    </source>
</evidence>
<dbReference type="Proteomes" id="UP000037510">
    <property type="component" value="Unassembled WGS sequence"/>
</dbReference>
<accession>A0A0L7L3W4</accession>
<reference evidence="2 3" key="1">
    <citation type="journal article" date="2015" name="Genome Biol. Evol.">
        <title>The genome of winter moth (Operophtera brumata) provides a genomic perspective on sexual dimorphism and phenology.</title>
        <authorList>
            <person name="Derks M.F."/>
            <person name="Smit S."/>
            <person name="Salis L."/>
            <person name="Schijlen E."/>
            <person name="Bossers A."/>
            <person name="Mateman C."/>
            <person name="Pijl A.S."/>
            <person name="de Ridder D."/>
            <person name="Groenen M.A."/>
            <person name="Visser M.E."/>
            <person name="Megens H.J."/>
        </authorList>
    </citation>
    <scope>NUCLEOTIDE SEQUENCE [LARGE SCALE GENOMIC DNA]</scope>
    <source>
        <strain evidence="2">WM2013NL</strain>
        <tissue evidence="2">Head and thorax</tissue>
    </source>
</reference>
<proteinExistence type="predicted"/>
<gene>
    <name evidence="2" type="ORF">OBRU01_15997</name>
</gene>
<comment type="caution">
    <text evidence="2">The sequence shown here is derived from an EMBL/GenBank/DDBJ whole genome shotgun (WGS) entry which is preliminary data.</text>
</comment>
<feature type="signal peptide" evidence="1">
    <location>
        <begin position="1"/>
        <end position="18"/>
    </location>
</feature>
<name>A0A0L7L3W4_OPEBR</name>
<protein>
    <submittedName>
        <fullName evidence="2">Cold-related protein</fullName>
    </submittedName>
</protein>
<sequence length="101" mass="11209">MYKSVVLLAVCLVVKVLATPLNTRPFLPEEVTVIALEEPCVVQGGMCMRRDDCDPGDMMNASGEPPEGIKRDARCLYIDDNRDESRVLALQSKKTILGGRW</sequence>
<keyword evidence="3" id="KW-1185">Reference proteome</keyword>
<organism evidence="2 3">
    <name type="scientific">Operophtera brumata</name>
    <name type="common">Winter moth</name>
    <name type="synonym">Phalaena brumata</name>
    <dbReference type="NCBI Taxonomy" id="104452"/>
    <lineage>
        <taxon>Eukaryota</taxon>
        <taxon>Metazoa</taxon>
        <taxon>Ecdysozoa</taxon>
        <taxon>Arthropoda</taxon>
        <taxon>Hexapoda</taxon>
        <taxon>Insecta</taxon>
        <taxon>Pterygota</taxon>
        <taxon>Neoptera</taxon>
        <taxon>Endopterygota</taxon>
        <taxon>Lepidoptera</taxon>
        <taxon>Glossata</taxon>
        <taxon>Ditrysia</taxon>
        <taxon>Geometroidea</taxon>
        <taxon>Geometridae</taxon>
        <taxon>Larentiinae</taxon>
        <taxon>Operophtera</taxon>
    </lineage>
</organism>